<keyword evidence="3" id="KW-1185">Reference proteome</keyword>
<dbReference type="InterPro" id="IPR006680">
    <property type="entry name" value="Amidohydro-rel"/>
</dbReference>
<dbReference type="Gene3D" id="2.30.40.10">
    <property type="entry name" value="Urease, subunit C, domain 1"/>
    <property type="match status" value="1"/>
</dbReference>
<dbReference type="SUPFAM" id="SSF51338">
    <property type="entry name" value="Composite domain of metallo-dependent hydrolases"/>
    <property type="match status" value="1"/>
</dbReference>
<proteinExistence type="predicted"/>
<dbReference type="SUPFAM" id="SSF51556">
    <property type="entry name" value="Metallo-dependent hydrolases"/>
    <property type="match status" value="1"/>
</dbReference>
<dbReference type="InterPro" id="IPR011059">
    <property type="entry name" value="Metal-dep_hydrolase_composite"/>
</dbReference>
<name>W4LJW4_ENTF1</name>
<dbReference type="PANTHER" id="PTHR43794:SF5">
    <property type="entry name" value="CHLOROHYDROLASE FAMILY PROTEIN"/>
    <property type="match status" value="1"/>
</dbReference>
<dbReference type="Proteomes" id="UP000019141">
    <property type="component" value="Unassembled WGS sequence"/>
</dbReference>
<dbReference type="PANTHER" id="PTHR43794">
    <property type="entry name" value="AMINOHYDROLASE SSNA-RELATED"/>
    <property type="match status" value="1"/>
</dbReference>
<organism evidence="2 3">
    <name type="scientific">Entotheonella factor</name>
    <dbReference type="NCBI Taxonomy" id="1429438"/>
    <lineage>
        <taxon>Bacteria</taxon>
        <taxon>Pseudomonadati</taxon>
        <taxon>Nitrospinota/Tectimicrobiota group</taxon>
        <taxon>Candidatus Tectimicrobiota</taxon>
        <taxon>Candidatus Entotheonellia</taxon>
        <taxon>Candidatus Entotheonellales</taxon>
        <taxon>Candidatus Entotheonellaceae</taxon>
        <taxon>Candidatus Entotheonella</taxon>
    </lineage>
</organism>
<dbReference type="InterPro" id="IPR032466">
    <property type="entry name" value="Metal_Hydrolase"/>
</dbReference>
<evidence type="ECO:0000259" key="1">
    <source>
        <dbReference type="Pfam" id="PF01979"/>
    </source>
</evidence>
<sequence>MATTAIQASHIIAYDGQEHRHLRDGLIVYEGNTIRHVGRTYDGPVDQTIDATGKLVTPGLINTHAHLAGSPLDKSFIEDRGNPQFYMSGLFEFLPARGGAMTSEDARACIDFSMVELLRSGTTTILEMGGQSEYMAERAGQIGLRAYIGPMYRDGRWYTPDGRQVCYDWDEAAGRESFRQAVEFIETHSGTYNDRIRGFLSPSQVDTCTAELLQETHALAEQLDVPVQIHVSQSVNEFQTMLQRHGKTPLAWLRDIGVLSPRVLLGHAIIIGGTSWTNYPAGDLDIIADSGCPVAHAPWVFARRGIAMESFQRYLDAGITMTLGTDTSPQNIIQAMRWAAVVSKMVDRNTEVATAREVFNAATLGGAKALGREDLGRIAAGAKADLLIFDSATLNMSPMRDPVKNLVYYAEMEDLHTVVIDGETVLENSRALNVDQQEVARRLQEAGERMWPKMAGSDWAGREADQLSPLTFPAWVEHETA</sequence>
<protein>
    <submittedName>
        <fullName evidence="2">Amidohydrolase</fullName>
    </submittedName>
</protein>
<reference evidence="2 3" key="1">
    <citation type="journal article" date="2014" name="Nature">
        <title>An environmental bacterial taxon with a large and distinct metabolic repertoire.</title>
        <authorList>
            <person name="Wilson M.C."/>
            <person name="Mori T."/>
            <person name="Ruckert C."/>
            <person name="Uria A.R."/>
            <person name="Helf M.J."/>
            <person name="Takada K."/>
            <person name="Gernert C."/>
            <person name="Steffens U.A."/>
            <person name="Heycke N."/>
            <person name="Schmitt S."/>
            <person name="Rinke C."/>
            <person name="Helfrich E.J."/>
            <person name="Brachmann A.O."/>
            <person name="Gurgui C."/>
            <person name="Wakimoto T."/>
            <person name="Kracht M."/>
            <person name="Crusemann M."/>
            <person name="Hentschel U."/>
            <person name="Abe I."/>
            <person name="Matsunaga S."/>
            <person name="Kalinowski J."/>
            <person name="Takeyama H."/>
            <person name="Piel J."/>
        </authorList>
    </citation>
    <scope>NUCLEOTIDE SEQUENCE [LARGE SCALE GENOMIC DNA]</scope>
    <source>
        <strain evidence="3">TSY1</strain>
    </source>
</reference>
<comment type="caution">
    <text evidence="2">The sequence shown here is derived from an EMBL/GenBank/DDBJ whole genome shotgun (WGS) entry which is preliminary data.</text>
</comment>
<dbReference type="Pfam" id="PF01979">
    <property type="entry name" value="Amidohydro_1"/>
    <property type="match status" value="1"/>
</dbReference>
<dbReference type="Gene3D" id="3.20.20.140">
    <property type="entry name" value="Metal-dependent hydrolases"/>
    <property type="match status" value="1"/>
</dbReference>
<evidence type="ECO:0000313" key="3">
    <source>
        <dbReference type="Proteomes" id="UP000019141"/>
    </source>
</evidence>
<dbReference type="InterPro" id="IPR050287">
    <property type="entry name" value="MTA/SAH_deaminase"/>
</dbReference>
<dbReference type="AlphaFoldDB" id="W4LJW4"/>
<dbReference type="HOGENOM" id="CLU_012358_2_4_7"/>
<gene>
    <name evidence="2" type="ORF">ETSY1_21855</name>
</gene>
<feature type="domain" description="Amidohydrolase-related" evidence="1">
    <location>
        <begin position="55"/>
        <end position="425"/>
    </location>
</feature>
<dbReference type="GO" id="GO:0016810">
    <property type="term" value="F:hydrolase activity, acting on carbon-nitrogen (but not peptide) bonds"/>
    <property type="evidence" value="ECO:0007669"/>
    <property type="project" value="InterPro"/>
</dbReference>
<accession>W4LJW4</accession>
<dbReference type="EMBL" id="AZHW01000639">
    <property type="protein sequence ID" value="ETW97641.1"/>
    <property type="molecule type" value="Genomic_DNA"/>
</dbReference>
<evidence type="ECO:0000313" key="2">
    <source>
        <dbReference type="EMBL" id="ETW97641.1"/>
    </source>
</evidence>
<dbReference type="NCBIfam" id="NF004801">
    <property type="entry name" value="PRK06151.1"/>
    <property type="match status" value="1"/>
</dbReference>
<dbReference type="PATRIC" id="fig|1429438.4.peg.4230"/>